<keyword evidence="3" id="KW-1185">Reference proteome</keyword>
<keyword evidence="1" id="KW-0812">Transmembrane</keyword>
<name>A0A326RLL0_9BACT</name>
<gene>
    <name evidence="2" type="ORF">CLV31_11776</name>
</gene>
<comment type="caution">
    <text evidence="2">The sequence shown here is derived from an EMBL/GenBank/DDBJ whole genome shotgun (WGS) entry which is preliminary data.</text>
</comment>
<dbReference type="EMBL" id="QKTX01000017">
    <property type="protein sequence ID" value="PZV78568.1"/>
    <property type="molecule type" value="Genomic_DNA"/>
</dbReference>
<dbReference type="InterPro" id="IPR013783">
    <property type="entry name" value="Ig-like_fold"/>
</dbReference>
<dbReference type="Gene3D" id="2.60.40.10">
    <property type="entry name" value="Immunoglobulins"/>
    <property type="match status" value="1"/>
</dbReference>
<keyword evidence="1" id="KW-1133">Transmembrane helix</keyword>
<dbReference type="Proteomes" id="UP000248917">
    <property type="component" value="Unassembled WGS sequence"/>
</dbReference>
<sequence length="770" mass="84497">MASFCFLLYRTVLFYCRIYTIFLAVAGTFMGPVHTHAQEFGAYKTIASGDFPNLSIWVVWNGSFWVPATSKPGSGNDIYVDQTHTLRLIGNEQVKSVYINAETGAGQKLNLNGFNLDVYGTLSAFSGPAPGVPANAWNSQNWIGNSINSRITFRGDSRKILDKSSWSAQTTQSRYSVIFDPGPDKELTIEAPFKALSFQVKSGTLIQKVDTSVIPNACFTISFNTETTVFGTGPFGDFSIDDGATFISECNANIVNRSTSGTTSAQSFELQNGGTLILEGNSPRIEAANFQLNGKVIFRGNSGPKTFLSSSFADAAAPLSVRHVELQSSQNLSLPNQLFLLGDLTKSGTGDFLTSTTHLTLLGGDNQTITGFALTVRDLTLNKTNGIFYPSGNLTVERTLTLTQGRIDLQNHDLLINTSFAGGINYGGGSWRNAGAVSYLGIPSVLNSTNASFPFEDVTNGGIRKVQLSGNGPGGNLTIRYLEYTGANHDPRFNDTDDTPILYQLYSHFQFSGLNPGNQPIELRLSAANLIVDQVDDLRIVGTGQPAPGTHLPGLDPTLLWARRSLTWNELENFNFTIGSFRELSILPVTWLEIQVTRSQSGNLISWKLNQEKNNLLFEIYRSPIEPLKWEKVGILNSKGDHDSEIAYSFEDHTASRFHDYLYRVRQISMDGTASWSAAARSFSQPEDASEELVIYPNPHHFGSIRLFIPAQVHKKGTRLLLQNMQGKTLLNSEILEEIPESIAESLSPGVYFVLLVSGDQNYNARLIKL</sequence>
<proteinExistence type="predicted"/>
<dbReference type="InterPro" id="IPR026444">
    <property type="entry name" value="Secre_tail"/>
</dbReference>
<dbReference type="NCBIfam" id="TIGR04183">
    <property type="entry name" value="Por_Secre_tail"/>
    <property type="match status" value="1"/>
</dbReference>
<accession>A0A326RLL0</accession>
<evidence type="ECO:0000256" key="1">
    <source>
        <dbReference type="SAM" id="Phobius"/>
    </source>
</evidence>
<reference evidence="2 3" key="1">
    <citation type="submission" date="2018-06" db="EMBL/GenBank/DDBJ databases">
        <title>Genomic Encyclopedia of Archaeal and Bacterial Type Strains, Phase II (KMG-II): from individual species to whole genera.</title>
        <authorList>
            <person name="Goeker M."/>
        </authorList>
    </citation>
    <scope>NUCLEOTIDE SEQUENCE [LARGE SCALE GENOMIC DNA]</scope>
    <source>
        <strain evidence="2 3">T4</strain>
    </source>
</reference>
<organism evidence="2 3">
    <name type="scientific">Algoriphagus aquaeductus</name>
    <dbReference type="NCBI Taxonomy" id="475299"/>
    <lineage>
        <taxon>Bacteria</taxon>
        <taxon>Pseudomonadati</taxon>
        <taxon>Bacteroidota</taxon>
        <taxon>Cytophagia</taxon>
        <taxon>Cytophagales</taxon>
        <taxon>Cyclobacteriaceae</taxon>
        <taxon>Algoriphagus</taxon>
    </lineage>
</organism>
<dbReference type="AlphaFoldDB" id="A0A326RLL0"/>
<evidence type="ECO:0000313" key="3">
    <source>
        <dbReference type="Proteomes" id="UP000248917"/>
    </source>
</evidence>
<dbReference type="OrthoDB" id="812447at2"/>
<feature type="transmembrane region" description="Helical" evidence="1">
    <location>
        <begin position="12"/>
        <end position="30"/>
    </location>
</feature>
<protein>
    <submittedName>
        <fullName evidence="2">Putative secreted protein (Por secretion system target)</fullName>
    </submittedName>
</protein>
<keyword evidence="1" id="KW-0472">Membrane</keyword>
<dbReference type="RefSeq" id="WP_111394595.1">
    <property type="nucleotide sequence ID" value="NZ_JBKBOX010000013.1"/>
</dbReference>
<evidence type="ECO:0000313" key="2">
    <source>
        <dbReference type="EMBL" id="PZV78568.1"/>
    </source>
</evidence>